<sequence>MRWTRRIGYFRRGKTLKCIRNIFSYSITYLIVRYKVATDNIFIMISMYKNIYCHLF</sequence>
<evidence type="ECO:0000313" key="1">
    <source>
        <dbReference type="EMBL" id="JAH20294.1"/>
    </source>
</evidence>
<dbReference type="AlphaFoldDB" id="A0A0E9QU05"/>
<reference evidence="1" key="2">
    <citation type="journal article" date="2015" name="Fish Shellfish Immunol.">
        <title>Early steps in the European eel (Anguilla anguilla)-Vibrio vulnificus interaction in the gills: Role of the RtxA13 toxin.</title>
        <authorList>
            <person name="Callol A."/>
            <person name="Pajuelo D."/>
            <person name="Ebbesson L."/>
            <person name="Teles M."/>
            <person name="MacKenzie S."/>
            <person name="Amaro C."/>
        </authorList>
    </citation>
    <scope>NUCLEOTIDE SEQUENCE</scope>
</reference>
<name>A0A0E9QU05_ANGAN</name>
<accession>A0A0E9QU05</accession>
<dbReference type="EMBL" id="GBXM01088283">
    <property type="protein sequence ID" value="JAH20294.1"/>
    <property type="molecule type" value="Transcribed_RNA"/>
</dbReference>
<organism evidence="1">
    <name type="scientific">Anguilla anguilla</name>
    <name type="common">European freshwater eel</name>
    <name type="synonym">Muraena anguilla</name>
    <dbReference type="NCBI Taxonomy" id="7936"/>
    <lineage>
        <taxon>Eukaryota</taxon>
        <taxon>Metazoa</taxon>
        <taxon>Chordata</taxon>
        <taxon>Craniata</taxon>
        <taxon>Vertebrata</taxon>
        <taxon>Euteleostomi</taxon>
        <taxon>Actinopterygii</taxon>
        <taxon>Neopterygii</taxon>
        <taxon>Teleostei</taxon>
        <taxon>Anguilliformes</taxon>
        <taxon>Anguillidae</taxon>
        <taxon>Anguilla</taxon>
    </lineage>
</organism>
<proteinExistence type="predicted"/>
<protein>
    <submittedName>
        <fullName evidence="1">Uncharacterized protein</fullName>
    </submittedName>
</protein>
<reference evidence="1" key="1">
    <citation type="submission" date="2014-11" db="EMBL/GenBank/DDBJ databases">
        <authorList>
            <person name="Amaro Gonzalez C."/>
        </authorList>
    </citation>
    <scope>NUCLEOTIDE SEQUENCE</scope>
</reference>